<dbReference type="Pfam" id="PF00293">
    <property type="entry name" value="NUDIX"/>
    <property type="match status" value="1"/>
</dbReference>
<evidence type="ECO:0000313" key="2">
    <source>
        <dbReference type="EMBL" id="MFC4627173.1"/>
    </source>
</evidence>
<dbReference type="CDD" id="cd04699">
    <property type="entry name" value="NUDIX_MutT_Nudt1"/>
    <property type="match status" value="1"/>
</dbReference>
<gene>
    <name evidence="2" type="ORF">ACFO6V_02935</name>
</gene>
<accession>A0ABV9HA73</accession>
<organism evidence="2 3">
    <name type="scientific">Promicromonospora alba</name>
    <dbReference type="NCBI Taxonomy" id="1616110"/>
    <lineage>
        <taxon>Bacteria</taxon>
        <taxon>Bacillati</taxon>
        <taxon>Actinomycetota</taxon>
        <taxon>Actinomycetes</taxon>
        <taxon>Micrococcales</taxon>
        <taxon>Promicromonosporaceae</taxon>
        <taxon>Promicromonospora</taxon>
    </lineage>
</organism>
<comment type="caution">
    <text evidence="2">The sequence shown here is derived from an EMBL/GenBank/DDBJ whole genome shotgun (WGS) entry which is preliminary data.</text>
</comment>
<keyword evidence="3" id="KW-1185">Reference proteome</keyword>
<dbReference type="PROSITE" id="PS51462">
    <property type="entry name" value="NUDIX"/>
    <property type="match status" value="1"/>
</dbReference>
<dbReference type="RefSeq" id="WP_377132008.1">
    <property type="nucleotide sequence ID" value="NZ_JBHSFI010000001.1"/>
</dbReference>
<evidence type="ECO:0000313" key="3">
    <source>
        <dbReference type="Proteomes" id="UP001596011"/>
    </source>
</evidence>
<feature type="domain" description="Nudix hydrolase" evidence="1">
    <location>
        <begin position="1"/>
        <end position="149"/>
    </location>
</feature>
<dbReference type="InterPro" id="IPR015797">
    <property type="entry name" value="NUDIX_hydrolase-like_dom_sf"/>
</dbReference>
<name>A0ABV9HA73_9MICO</name>
<dbReference type="Gene3D" id="3.90.79.10">
    <property type="entry name" value="Nucleoside Triphosphate Pyrophosphohydrolase"/>
    <property type="match status" value="1"/>
</dbReference>
<protein>
    <submittedName>
        <fullName evidence="2">NUDIX domain-containing protein</fullName>
    </submittedName>
</protein>
<evidence type="ECO:0000259" key="1">
    <source>
        <dbReference type="PROSITE" id="PS51462"/>
    </source>
</evidence>
<dbReference type="SUPFAM" id="SSF55811">
    <property type="entry name" value="Nudix"/>
    <property type="match status" value="1"/>
</dbReference>
<dbReference type="EMBL" id="JBHSFI010000001">
    <property type="protein sequence ID" value="MFC4627173.1"/>
    <property type="molecule type" value="Genomic_DNA"/>
</dbReference>
<sequence>MPILNTRSPGEPYLVERNPGYFEYRLPVSLKAVISWKGRLPLLRNERDEWELPGGKLDLGEDPAECLSREIREELAWDATVGEPFHSWVYRVFPDRHVFVLTFLATYDGVAAPAYSHEHKELVLVTPDEAHALNMPDDYKSAIRQAVVRGHFR</sequence>
<dbReference type="PANTHER" id="PTHR43222">
    <property type="entry name" value="NUDIX HYDROLASE 23"/>
    <property type="match status" value="1"/>
</dbReference>
<dbReference type="Proteomes" id="UP001596011">
    <property type="component" value="Unassembled WGS sequence"/>
</dbReference>
<dbReference type="InterPro" id="IPR000086">
    <property type="entry name" value="NUDIX_hydrolase_dom"/>
</dbReference>
<reference evidence="3" key="1">
    <citation type="journal article" date="2019" name="Int. J. Syst. Evol. Microbiol.">
        <title>The Global Catalogue of Microorganisms (GCM) 10K type strain sequencing project: providing services to taxonomists for standard genome sequencing and annotation.</title>
        <authorList>
            <consortium name="The Broad Institute Genomics Platform"/>
            <consortium name="The Broad Institute Genome Sequencing Center for Infectious Disease"/>
            <person name="Wu L."/>
            <person name="Ma J."/>
        </authorList>
    </citation>
    <scope>NUCLEOTIDE SEQUENCE [LARGE SCALE GENOMIC DNA]</scope>
    <source>
        <strain evidence="3">CCUG 42722</strain>
    </source>
</reference>
<dbReference type="PANTHER" id="PTHR43222:SF9">
    <property type="entry name" value="8-OXO-(D)GTP PHOSPHATASE"/>
    <property type="match status" value="1"/>
</dbReference>
<proteinExistence type="predicted"/>